<dbReference type="Proteomes" id="UP001430919">
    <property type="component" value="Unassembled WGS sequence"/>
</dbReference>
<evidence type="ECO:0000256" key="3">
    <source>
        <dbReference type="ARBA" id="ARBA00012027"/>
    </source>
</evidence>
<dbReference type="Pfam" id="PF13091">
    <property type="entry name" value="PLDc_2"/>
    <property type="match status" value="1"/>
</dbReference>
<dbReference type="EMBL" id="JAJJMO010000001">
    <property type="protein sequence ID" value="MCC9070917.1"/>
    <property type="molecule type" value="Genomic_DNA"/>
</dbReference>
<keyword evidence="5" id="KW-0442">Lipid degradation</keyword>
<keyword evidence="9" id="KW-1185">Reference proteome</keyword>
<dbReference type="PANTHER" id="PTHR43856">
    <property type="entry name" value="CARDIOLIPIN HYDROLASE"/>
    <property type="match status" value="1"/>
</dbReference>
<comment type="catalytic activity">
    <reaction evidence="1">
        <text>a 1,2-diacyl-sn-glycero-3-phosphocholine + H2O = a 1,2-diacyl-sn-glycero-3-phosphate + choline + H(+)</text>
        <dbReference type="Rhea" id="RHEA:14445"/>
        <dbReference type="ChEBI" id="CHEBI:15354"/>
        <dbReference type="ChEBI" id="CHEBI:15377"/>
        <dbReference type="ChEBI" id="CHEBI:15378"/>
        <dbReference type="ChEBI" id="CHEBI:57643"/>
        <dbReference type="ChEBI" id="CHEBI:58608"/>
        <dbReference type="EC" id="3.1.4.4"/>
    </reaction>
</comment>
<evidence type="ECO:0000256" key="4">
    <source>
        <dbReference type="ARBA" id="ARBA00022801"/>
    </source>
</evidence>
<dbReference type="PANTHER" id="PTHR43856:SF1">
    <property type="entry name" value="MITOCHONDRIAL CARDIOLIPIN HYDROLASE"/>
    <property type="match status" value="1"/>
</dbReference>
<evidence type="ECO:0000259" key="7">
    <source>
        <dbReference type="PROSITE" id="PS50035"/>
    </source>
</evidence>
<organism evidence="8 9">
    <name type="scientific">Flavobacterium pisciphilum</name>
    <dbReference type="NCBI Taxonomy" id="2893755"/>
    <lineage>
        <taxon>Bacteria</taxon>
        <taxon>Pseudomonadati</taxon>
        <taxon>Bacteroidota</taxon>
        <taxon>Flavobacteriia</taxon>
        <taxon>Flavobacteriales</taxon>
        <taxon>Flavobacteriaceae</taxon>
        <taxon>Flavobacterium</taxon>
    </lineage>
</organism>
<evidence type="ECO:0000256" key="6">
    <source>
        <dbReference type="ARBA" id="ARBA00023098"/>
    </source>
</evidence>
<dbReference type="InterPro" id="IPR001736">
    <property type="entry name" value="PLipase_D/transphosphatidylase"/>
</dbReference>
<dbReference type="Gene3D" id="3.30.870.10">
    <property type="entry name" value="Endonuclease Chain A"/>
    <property type="match status" value="1"/>
</dbReference>
<evidence type="ECO:0000256" key="5">
    <source>
        <dbReference type="ARBA" id="ARBA00022963"/>
    </source>
</evidence>
<dbReference type="EC" id="3.1.4.4" evidence="3"/>
<reference evidence="8" key="1">
    <citation type="submission" date="2021-11" db="EMBL/GenBank/DDBJ databases">
        <title>Description of novel Flavobacterium species.</title>
        <authorList>
            <person name="Saticioglu I.B."/>
            <person name="Ay H."/>
            <person name="Altun S."/>
            <person name="Duman M."/>
        </authorList>
    </citation>
    <scope>NUCLEOTIDE SEQUENCE</scope>
    <source>
        <strain evidence="8">F-65</strain>
    </source>
</reference>
<evidence type="ECO:0000256" key="2">
    <source>
        <dbReference type="ARBA" id="ARBA00008664"/>
    </source>
</evidence>
<gene>
    <name evidence="8" type="ORF">LNQ49_04810</name>
</gene>
<feature type="domain" description="PLD phosphodiesterase" evidence="7">
    <location>
        <begin position="82"/>
        <end position="109"/>
    </location>
</feature>
<evidence type="ECO:0000256" key="1">
    <source>
        <dbReference type="ARBA" id="ARBA00000798"/>
    </source>
</evidence>
<keyword evidence="6" id="KW-0443">Lipid metabolism</keyword>
<dbReference type="RefSeq" id="WP_229987580.1">
    <property type="nucleotide sequence ID" value="NZ_JAJJMO010000001.1"/>
</dbReference>
<comment type="similarity">
    <text evidence="2">Belongs to the phospholipase D family.</text>
</comment>
<proteinExistence type="inferred from homology"/>
<comment type="caution">
    <text evidence="8">The sequence shown here is derived from an EMBL/GenBank/DDBJ whole genome shotgun (WGS) entry which is preliminary data.</text>
</comment>
<name>A0ABS8MQ85_9FLAO</name>
<dbReference type="SUPFAM" id="SSF56024">
    <property type="entry name" value="Phospholipase D/nuclease"/>
    <property type="match status" value="1"/>
</dbReference>
<evidence type="ECO:0000313" key="8">
    <source>
        <dbReference type="EMBL" id="MCC9070917.1"/>
    </source>
</evidence>
<keyword evidence="4" id="KW-0378">Hydrolase</keyword>
<dbReference type="PROSITE" id="PS50035">
    <property type="entry name" value="PLD"/>
    <property type="match status" value="1"/>
</dbReference>
<sequence>MTTASFQDIKKKIESNIYSARESIIVSVAWFTSKDLLGQLSDKLDTGCSVEIIISDHYENTRLSFENFINKGGKVYVLSARSGKFLHDKYAIFDNVKLIAGSYNWTNSAEYYNHEFIVQSEETQLIKQFFIRFNKLKEIVIQYDKRALLANDVLCADTKENEFIILENQLHDELISSIDLSLKAGAKINKSIILNQIYDYGAIGAANRLIKEGTEKLHSGLLKMFEINRLDLTIESIIQKDKYKVLFSEEILTKAQQRLEKLK</sequence>
<protein>
    <recommendedName>
        <fullName evidence="3">phospholipase D</fullName>
        <ecNumber evidence="3">3.1.4.4</ecNumber>
    </recommendedName>
</protein>
<evidence type="ECO:0000313" key="9">
    <source>
        <dbReference type="Proteomes" id="UP001430919"/>
    </source>
</evidence>
<accession>A0ABS8MQ85</accession>
<dbReference type="InterPro" id="IPR025202">
    <property type="entry name" value="PLD-like_dom"/>
</dbReference>
<dbReference type="InterPro" id="IPR051406">
    <property type="entry name" value="PLD_domain"/>
</dbReference>